<feature type="transmembrane region" description="Helical" evidence="10">
    <location>
        <begin position="302"/>
        <end position="327"/>
    </location>
</feature>
<keyword evidence="4 10" id="KW-0812">Transmembrane</keyword>
<evidence type="ECO:0000313" key="12">
    <source>
        <dbReference type="EMBL" id="TFK42170.1"/>
    </source>
</evidence>
<keyword evidence="13" id="KW-1185">Reference proteome</keyword>
<feature type="transmembrane region" description="Helical" evidence="10">
    <location>
        <begin position="333"/>
        <end position="352"/>
    </location>
</feature>
<dbReference type="InterPro" id="IPR003593">
    <property type="entry name" value="AAA+_ATPase"/>
</dbReference>
<feature type="transmembrane region" description="Helical" evidence="10">
    <location>
        <begin position="1089"/>
        <end position="1112"/>
    </location>
</feature>
<accession>A0A5C3MA94</accession>
<organism evidence="12 13">
    <name type="scientific">Crucibulum laeve</name>
    <dbReference type="NCBI Taxonomy" id="68775"/>
    <lineage>
        <taxon>Eukaryota</taxon>
        <taxon>Fungi</taxon>
        <taxon>Dikarya</taxon>
        <taxon>Basidiomycota</taxon>
        <taxon>Agaricomycotina</taxon>
        <taxon>Agaricomycetes</taxon>
        <taxon>Agaricomycetidae</taxon>
        <taxon>Agaricales</taxon>
        <taxon>Agaricineae</taxon>
        <taxon>Nidulariaceae</taxon>
        <taxon>Crucibulum</taxon>
    </lineage>
</organism>
<dbReference type="EMBL" id="ML213593">
    <property type="protein sequence ID" value="TFK42170.1"/>
    <property type="molecule type" value="Genomic_DNA"/>
</dbReference>
<gene>
    <name evidence="12" type="ORF">BDQ12DRAFT_710453</name>
</gene>
<feature type="transmembrane region" description="Helical" evidence="10">
    <location>
        <begin position="1155"/>
        <end position="1184"/>
    </location>
</feature>
<evidence type="ECO:0000256" key="7">
    <source>
        <dbReference type="ARBA" id="ARBA00022840"/>
    </source>
</evidence>
<comment type="subcellular location">
    <subcellularLocation>
        <location evidence="1">Membrane</location>
        <topology evidence="1">Multi-pass membrane protein</topology>
    </subcellularLocation>
</comment>
<dbReference type="GO" id="GO:0005319">
    <property type="term" value="F:lipid transporter activity"/>
    <property type="evidence" value="ECO:0007669"/>
    <property type="project" value="TreeGrafter"/>
</dbReference>
<dbReference type="InterPro" id="IPR026082">
    <property type="entry name" value="ABCA"/>
</dbReference>
<dbReference type="GO" id="GO:0016887">
    <property type="term" value="F:ATP hydrolysis activity"/>
    <property type="evidence" value="ECO:0007669"/>
    <property type="project" value="InterPro"/>
</dbReference>
<dbReference type="InterPro" id="IPR003439">
    <property type="entry name" value="ABC_transporter-like_ATP-bd"/>
</dbReference>
<dbReference type="InterPro" id="IPR013525">
    <property type="entry name" value="ABC2_TM"/>
</dbReference>
<evidence type="ECO:0000256" key="3">
    <source>
        <dbReference type="ARBA" id="ARBA00022448"/>
    </source>
</evidence>
<feature type="transmembrane region" description="Helical" evidence="10">
    <location>
        <begin position="25"/>
        <end position="49"/>
    </location>
</feature>
<feature type="transmembrane region" description="Helical" evidence="10">
    <location>
        <begin position="1052"/>
        <end position="1077"/>
    </location>
</feature>
<proteinExistence type="inferred from homology"/>
<evidence type="ECO:0000256" key="1">
    <source>
        <dbReference type="ARBA" id="ARBA00004141"/>
    </source>
</evidence>
<feature type="transmembrane region" description="Helical" evidence="10">
    <location>
        <begin position="838"/>
        <end position="858"/>
    </location>
</feature>
<feature type="transmembrane region" description="Helical" evidence="10">
    <location>
        <begin position="1012"/>
        <end position="1031"/>
    </location>
</feature>
<evidence type="ECO:0000256" key="10">
    <source>
        <dbReference type="SAM" id="Phobius"/>
    </source>
</evidence>
<sequence>MAGLFWIQLKALIWKNWIVLSKHSFLTILRCFILPVAYGAFLAVAQVFLNKPNNYGIGQPIPIFDLQSQFDTSTTLIWADETNGNSSPSPSVIMDRITSSFSQAQKDRVKKVGAASDIVTECPQNFNLFSECFAAIVFNDIPNEGNSNPVNYTIRADAGLAFINVEKHTSDFEKRILPLQWAIDKAIIEGQTGVQLQTPLEWPYTIETNEEQDTGIRLSYIRGLRTLLVLALFICFVGISYQLPGSVSGERANLLTPHMKAMGLLDSARIISWHLSISLTYLPAWIIVALTWRFRIFTQTSVLLILAVHLLLGLVLASWSFFVAAPFGKSPQLAAVVTTFLAILFAILALVMEHVKTGTAFIFSIIFPPAFYIFAVRAICGYENHLMPTNALKGDPDNGMALLPILIAALIDVFLWPYLAVLLERRIYDVRNPTTRRSWAFWKKRHTDEQLSIPNGVAISIRNLNKTFKTKWFSRKGDVTAVSDLSLDIPNNGIFVLLGSNGAGKSTSLSIIGGLAGKTSGTVAFEGGVTRPPRGTLGIVPQKNVLFPELTCLQTLRVWKAVKWSNNSLGDEDLEQLLRDCDLEKKVNANANTLSGGQKRKLQLAIGLLGGSKIVLVDECTSGVDPLSRRALWRTLTSFREERTIVFTTHFLDEADLLADDIAILAAPGKLVAYGSPVALKRDMGEGYSIQVTFKSHTDNEKVEGSSRAELLNAIRGIAPHTYVSAPSPNQVCYHLKLKDTTVVQEVLQLIEDGMTRYGVMSYDVLGTSIEDIFLDLMSKEDGVDDMSEKASRDTLTPPLTSRREKSVMHLANGRRVRPLRQALTIFHKRILIARRSWLTPLLTLLIAVAGSTIPLVFSAGRQQSCVRKVGNSTNIPLFLPNSPIVPFTLGDSSRVLISPPGVAATLGNSTDAFRVNNIADNNTFVKLINQDYRNLSLGGVSFDFESGASLIAWEASPPGLTGPSMLNFATNVLYNRALNSSGNGARTPTIIRASYEAFPPIAAGTLFSLKWLVFFGVVMGVYPAFFALYVSKERRSSVQAMQMSNGLTNPIGLWLGHLMFDTICSVIISTIIVIIFATASNQFNGLGLLWMVMVLYGITGALFAYCVSLLVSSPLAAFAAVAGYQVVMFVLYLSGYLLVLTYGKTSEANRLITLLHFTISIVAPVASVTRAALVSVNLFSLLCNGNELVNSSTIGSITKFGGPILYLFIYAFVLLAILVWADSGTLLPRRLSKRKRTATVEGGYSSSKQDVVAETEAAQNSDDLLRVLGVSKTYGKSKVVDDVSLGVSRDIVFALLGPNGAGKTTTFNLIRGDVIPDTGDVLIDGTSVVSHPQTARLSLGVCPQFTAIDSQLTVREHLIIYGLLKGLRKGPELDDSVEAVLRGTSLITYADRLASKLSGGNQRKLSLAIALIGNPPVILIDEFSTGIDAKMKRDMWQTFRDVAIGKAVIITTHSMEEASALANRVGILAKRLLAVGSTEELSARYATYEVHFTCRTRDEIVKARQLMTHIPGSRMADDVATRFEVPLDSEDGLSLARLFHMLSTQGDFTEYTVEKATLESVFLKVIRENDVREEDNTKKKRTWWPWSRRS</sequence>
<dbReference type="PROSITE" id="PS00211">
    <property type="entry name" value="ABC_TRANSPORTER_1"/>
    <property type="match status" value="2"/>
</dbReference>
<dbReference type="Pfam" id="PF00005">
    <property type="entry name" value="ABC_tran"/>
    <property type="match status" value="2"/>
</dbReference>
<dbReference type="SMART" id="SM00382">
    <property type="entry name" value="AAA"/>
    <property type="match status" value="2"/>
</dbReference>
<dbReference type="Proteomes" id="UP000308652">
    <property type="component" value="Unassembled WGS sequence"/>
</dbReference>
<evidence type="ECO:0000256" key="4">
    <source>
        <dbReference type="ARBA" id="ARBA00022692"/>
    </source>
</evidence>
<keyword evidence="6" id="KW-0547">Nucleotide-binding</keyword>
<feature type="transmembrane region" description="Helical" evidence="10">
    <location>
        <begin position="359"/>
        <end position="379"/>
    </location>
</feature>
<keyword evidence="3" id="KW-0813">Transport</keyword>
<evidence type="ECO:0000259" key="11">
    <source>
        <dbReference type="PROSITE" id="PS50893"/>
    </source>
</evidence>
<dbReference type="PANTHER" id="PTHR19229:SF36">
    <property type="entry name" value="ATP-BINDING CASSETTE SUB-FAMILY A MEMBER 2"/>
    <property type="match status" value="1"/>
</dbReference>
<name>A0A5C3MA94_9AGAR</name>
<dbReference type="CDD" id="cd03263">
    <property type="entry name" value="ABC_subfamily_A"/>
    <property type="match status" value="2"/>
</dbReference>
<protein>
    <recommendedName>
        <fullName evidence="11">ABC transporter domain-containing protein</fullName>
    </recommendedName>
</protein>
<dbReference type="PROSITE" id="PS50893">
    <property type="entry name" value="ABC_TRANSPORTER_2"/>
    <property type="match status" value="2"/>
</dbReference>
<reference evidence="12 13" key="1">
    <citation type="journal article" date="2019" name="Nat. Ecol. Evol.">
        <title>Megaphylogeny resolves global patterns of mushroom evolution.</title>
        <authorList>
            <person name="Varga T."/>
            <person name="Krizsan K."/>
            <person name="Foldi C."/>
            <person name="Dima B."/>
            <person name="Sanchez-Garcia M."/>
            <person name="Sanchez-Ramirez S."/>
            <person name="Szollosi G.J."/>
            <person name="Szarkandi J.G."/>
            <person name="Papp V."/>
            <person name="Albert L."/>
            <person name="Andreopoulos W."/>
            <person name="Angelini C."/>
            <person name="Antonin V."/>
            <person name="Barry K.W."/>
            <person name="Bougher N.L."/>
            <person name="Buchanan P."/>
            <person name="Buyck B."/>
            <person name="Bense V."/>
            <person name="Catcheside P."/>
            <person name="Chovatia M."/>
            <person name="Cooper J."/>
            <person name="Damon W."/>
            <person name="Desjardin D."/>
            <person name="Finy P."/>
            <person name="Geml J."/>
            <person name="Haridas S."/>
            <person name="Hughes K."/>
            <person name="Justo A."/>
            <person name="Karasinski D."/>
            <person name="Kautmanova I."/>
            <person name="Kiss B."/>
            <person name="Kocsube S."/>
            <person name="Kotiranta H."/>
            <person name="LaButti K.M."/>
            <person name="Lechner B.E."/>
            <person name="Liimatainen K."/>
            <person name="Lipzen A."/>
            <person name="Lukacs Z."/>
            <person name="Mihaltcheva S."/>
            <person name="Morgado L.N."/>
            <person name="Niskanen T."/>
            <person name="Noordeloos M.E."/>
            <person name="Ohm R.A."/>
            <person name="Ortiz-Santana B."/>
            <person name="Ovrebo C."/>
            <person name="Racz N."/>
            <person name="Riley R."/>
            <person name="Savchenko A."/>
            <person name="Shiryaev A."/>
            <person name="Soop K."/>
            <person name="Spirin V."/>
            <person name="Szebenyi C."/>
            <person name="Tomsovsky M."/>
            <person name="Tulloss R.E."/>
            <person name="Uehling J."/>
            <person name="Grigoriev I.V."/>
            <person name="Vagvolgyi C."/>
            <person name="Papp T."/>
            <person name="Martin F.M."/>
            <person name="Miettinen O."/>
            <person name="Hibbett D.S."/>
            <person name="Nagy L.G."/>
        </authorList>
    </citation>
    <scope>NUCLEOTIDE SEQUENCE [LARGE SCALE GENOMIC DNA]</scope>
    <source>
        <strain evidence="12 13">CBS 166.37</strain>
    </source>
</reference>
<dbReference type="Gene3D" id="3.40.50.300">
    <property type="entry name" value="P-loop containing nucleotide triphosphate hydrolases"/>
    <property type="match status" value="2"/>
</dbReference>
<evidence type="ECO:0000256" key="9">
    <source>
        <dbReference type="ARBA" id="ARBA00023136"/>
    </source>
</evidence>
<feature type="domain" description="ABC transporter" evidence="11">
    <location>
        <begin position="459"/>
        <end position="693"/>
    </location>
</feature>
<dbReference type="InterPro" id="IPR017871">
    <property type="entry name" value="ABC_transporter-like_CS"/>
</dbReference>
<feature type="domain" description="ABC transporter" evidence="11">
    <location>
        <begin position="1266"/>
        <end position="1495"/>
    </location>
</feature>
<evidence type="ECO:0000256" key="5">
    <source>
        <dbReference type="ARBA" id="ARBA00022737"/>
    </source>
</evidence>
<feature type="transmembrane region" description="Helical" evidence="10">
    <location>
        <begin position="1205"/>
        <end position="1222"/>
    </location>
</feature>
<keyword evidence="7" id="KW-0067">ATP-binding</keyword>
<evidence type="ECO:0000256" key="6">
    <source>
        <dbReference type="ARBA" id="ARBA00022741"/>
    </source>
</evidence>
<evidence type="ECO:0000256" key="8">
    <source>
        <dbReference type="ARBA" id="ARBA00022989"/>
    </source>
</evidence>
<dbReference type="GO" id="GO:0140359">
    <property type="term" value="F:ABC-type transporter activity"/>
    <property type="evidence" value="ECO:0007669"/>
    <property type="project" value="InterPro"/>
</dbReference>
<dbReference type="Pfam" id="PF12698">
    <property type="entry name" value="ABC2_membrane_3"/>
    <property type="match status" value="2"/>
</dbReference>
<dbReference type="PANTHER" id="PTHR19229">
    <property type="entry name" value="ATP-BINDING CASSETTE TRANSPORTER SUBFAMILY A ABCA"/>
    <property type="match status" value="1"/>
</dbReference>
<keyword evidence="9 10" id="KW-0472">Membrane</keyword>
<evidence type="ECO:0000313" key="13">
    <source>
        <dbReference type="Proteomes" id="UP000308652"/>
    </source>
</evidence>
<feature type="transmembrane region" description="Helical" evidence="10">
    <location>
        <begin position="1119"/>
        <end position="1143"/>
    </location>
</feature>
<dbReference type="InterPro" id="IPR027417">
    <property type="entry name" value="P-loop_NTPase"/>
</dbReference>
<evidence type="ECO:0000256" key="2">
    <source>
        <dbReference type="ARBA" id="ARBA00008869"/>
    </source>
</evidence>
<keyword evidence="5" id="KW-0677">Repeat</keyword>
<feature type="transmembrane region" description="Helical" evidence="10">
    <location>
        <begin position="270"/>
        <end position="290"/>
    </location>
</feature>
<comment type="similarity">
    <text evidence="2">Belongs to the ABC transporter superfamily. ABCA family.</text>
</comment>
<dbReference type="OrthoDB" id="8061355at2759"/>
<dbReference type="GO" id="GO:0016020">
    <property type="term" value="C:membrane"/>
    <property type="evidence" value="ECO:0007669"/>
    <property type="project" value="UniProtKB-SubCell"/>
</dbReference>
<feature type="transmembrane region" description="Helical" evidence="10">
    <location>
        <begin position="226"/>
        <end position="243"/>
    </location>
</feature>
<keyword evidence="8 10" id="KW-1133">Transmembrane helix</keyword>
<feature type="transmembrane region" description="Helical" evidence="10">
    <location>
        <begin position="399"/>
        <end position="423"/>
    </location>
</feature>
<dbReference type="GO" id="GO:0005524">
    <property type="term" value="F:ATP binding"/>
    <property type="evidence" value="ECO:0007669"/>
    <property type="project" value="UniProtKB-KW"/>
</dbReference>
<dbReference type="SUPFAM" id="SSF52540">
    <property type="entry name" value="P-loop containing nucleoside triphosphate hydrolases"/>
    <property type="match status" value="2"/>
</dbReference>
<dbReference type="STRING" id="68775.A0A5C3MA94"/>